<proteinExistence type="predicted"/>
<sequence length="235" mass="25875">MPTFIVEESFETRLRHAISVAWKVFARKVGGGLIPINKEASMQLQYAYLLKQLLPLILHNSDESADIELETGVRLATGASNIDILVTGTSAKGKTKIAIEMKCYRNITSSGGPRGAQDIFQKDVYEDLQVLEQYVEAGIASRGIALVMNDLLSITTPKIKNGKYWAYDISHGTTFSGGTINVPIGGKPVSLALKRSYAFDWSKFGSIWFTEIEGMDQPNLGINRCEGWVNRTAIP</sequence>
<keyword evidence="2" id="KW-1185">Reference proteome</keyword>
<accession>A0ABU7N5M9</accession>
<dbReference type="RefSeq" id="WP_122582335.1">
    <property type="nucleotide sequence ID" value="NZ_JAZEIH010000018.1"/>
</dbReference>
<evidence type="ECO:0008006" key="3">
    <source>
        <dbReference type="Google" id="ProtNLM"/>
    </source>
</evidence>
<dbReference type="Proteomes" id="UP001343600">
    <property type="component" value="Unassembled WGS sequence"/>
</dbReference>
<comment type="caution">
    <text evidence="1">The sequence shown here is derived from an EMBL/GenBank/DDBJ whole genome shotgun (WGS) entry which is preliminary data.</text>
</comment>
<organism evidence="1 2">
    <name type="scientific">Pseudomonas viridiflava</name>
    <name type="common">Phytomonas viridiflava</name>
    <dbReference type="NCBI Taxonomy" id="33069"/>
    <lineage>
        <taxon>Bacteria</taxon>
        <taxon>Pseudomonadati</taxon>
        <taxon>Pseudomonadota</taxon>
        <taxon>Gammaproteobacteria</taxon>
        <taxon>Pseudomonadales</taxon>
        <taxon>Pseudomonadaceae</taxon>
        <taxon>Pseudomonas</taxon>
    </lineage>
</organism>
<evidence type="ECO:0000313" key="2">
    <source>
        <dbReference type="Proteomes" id="UP001343600"/>
    </source>
</evidence>
<reference evidence="1 2" key="1">
    <citation type="submission" date="2024-01" db="EMBL/GenBank/DDBJ databases">
        <title>Characterization of Pseudomonas viridiflava in Georgia, USA.</title>
        <authorList>
            <person name="Zhao M."/>
            <person name="Dutta B."/>
        </authorList>
    </citation>
    <scope>NUCLEOTIDE SEQUENCE [LARGE SCALE GENOMIC DNA]</scope>
    <source>
        <strain evidence="1 2">21GA0539</strain>
    </source>
</reference>
<name>A0ABU7N5M9_PSEVI</name>
<gene>
    <name evidence="1" type="ORF">V2I87_09155</name>
</gene>
<evidence type="ECO:0000313" key="1">
    <source>
        <dbReference type="EMBL" id="MEE4040257.1"/>
    </source>
</evidence>
<protein>
    <recommendedName>
        <fullName evidence="3">Restriction endonuclease</fullName>
    </recommendedName>
</protein>
<dbReference type="EMBL" id="JAZEIP010000011">
    <property type="protein sequence ID" value="MEE4040257.1"/>
    <property type="molecule type" value="Genomic_DNA"/>
</dbReference>